<evidence type="ECO:0000256" key="1">
    <source>
        <dbReference type="SAM" id="MobiDB-lite"/>
    </source>
</evidence>
<evidence type="ECO:0000259" key="2">
    <source>
        <dbReference type="PROSITE" id="PS50006"/>
    </source>
</evidence>
<dbReference type="PROSITE" id="PS50006">
    <property type="entry name" value="FHA_DOMAIN"/>
    <property type="match status" value="1"/>
</dbReference>
<dbReference type="SUPFAM" id="SSF49879">
    <property type="entry name" value="SMAD/FHA domain"/>
    <property type="match status" value="1"/>
</dbReference>
<dbReference type="CDD" id="cd00060">
    <property type="entry name" value="FHA"/>
    <property type="match status" value="1"/>
</dbReference>
<name>A0A0J8VDE2_9GAMM</name>
<dbReference type="Gene3D" id="2.60.200.20">
    <property type="match status" value="1"/>
</dbReference>
<dbReference type="AlphaFoldDB" id="A0A0J8VDE2"/>
<accession>A0A0J8VDE2</accession>
<evidence type="ECO:0000313" key="4">
    <source>
        <dbReference type="Proteomes" id="UP000240481"/>
    </source>
</evidence>
<proteinExistence type="predicted"/>
<evidence type="ECO:0000313" key="3">
    <source>
        <dbReference type="EMBL" id="PSW23599.1"/>
    </source>
</evidence>
<feature type="region of interest" description="Disordered" evidence="1">
    <location>
        <begin position="212"/>
        <end position="234"/>
    </location>
</feature>
<dbReference type="EMBL" id="PYLZ01000008">
    <property type="protein sequence ID" value="PSW23599.1"/>
    <property type="molecule type" value="Genomic_DNA"/>
</dbReference>
<reference evidence="3 4" key="1">
    <citation type="submission" date="2018-01" db="EMBL/GenBank/DDBJ databases">
        <title>Whole genome sequencing of Histamine producing bacteria.</title>
        <authorList>
            <person name="Butler K."/>
        </authorList>
    </citation>
    <scope>NUCLEOTIDE SEQUENCE [LARGE SCALE GENOMIC DNA]</scope>
    <source>
        <strain evidence="3 4">DSM 24669</strain>
    </source>
</reference>
<gene>
    <name evidence="3" type="ORF">C9I94_15900</name>
</gene>
<dbReference type="Pfam" id="PF00498">
    <property type="entry name" value="FHA"/>
    <property type="match status" value="1"/>
</dbReference>
<dbReference type="InterPro" id="IPR000253">
    <property type="entry name" value="FHA_dom"/>
</dbReference>
<dbReference type="Pfam" id="PF20232">
    <property type="entry name" value="T6SS_FHA_C"/>
    <property type="match status" value="1"/>
</dbReference>
<feature type="domain" description="FHA" evidence="2">
    <location>
        <begin position="28"/>
        <end position="78"/>
    </location>
</feature>
<dbReference type="STRING" id="680026.AB733_08950"/>
<comment type="caution">
    <text evidence="3">The sequence shown here is derived from an EMBL/GenBank/DDBJ whole genome shotgun (WGS) entry which is preliminary data.</text>
</comment>
<dbReference type="OrthoDB" id="273564at2"/>
<sequence>MPLSLRIISSPDGEPITAWAHNFPDEGGSIGRAFGSTMQLSDASREISGTHALISRSSRGYQIMDVSTNGLFINGSHEPLGRNNQSTLSDGDVLNLGKYRVMVSCFIPEKAQAKQSQSIDEPLLNGWEDDPFGVELPSVKTHLEAVPDEANRFEQVLSFTAASQDSVIEDPFLTKEPEVVLDSTLQTTSVFQDDGFDDDPFVDDSMSQLTSIPREQQRGTLQERQQVGTSVSSPSMLDPQQLMIFQAKQQELMMQAAEMALERLLTDIAPASLEGLFDDLVPKRFWGKKSDYWSMYQRYYARQQDNNEWQMKFKAYFAESLRIKQTFGDK</sequence>
<protein>
    <submittedName>
        <fullName evidence="3">FHA domain-containing protein</fullName>
    </submittedName>
</protein>
<dbReference type="InterPro" id="IPR046883">
    <property type="entry name" value="T6SS_FHA_C"/>
</dbReference>
<dbReference type="RefSeq" id="WP_048898443.1">
    <property type="nucleotide sequence ID" value="NZ_AP024852.1"/>
</dbReference>
<dbReference type="InterPro" id="IPR008984">
    <property type="entry name" value="SMAD_FHA_dom_sf"/>
</dbReference>
<keyword evidence="4" id="KW-1185">Reference proteome</keyword>
<dbReference type="Proteomes" id="UP000240481">
    <property type="component" value="Unassembled WGS sequence"/>
</dbReference>
<organism evidence="3 4">
    <name type="scientific">Photobacterium swingsii</name>
    <dbReference type="NCBI Taxonomy" id="680026"/>
    <lineage>
        <taxon>Bacteria</taxon>
        <taxon>Pseudomonadati</taxon>
        <taxon>Pseudomonadota</taxon>
        <taxon>Gammaproteobacteria</taxon>
        <taxon>Vibrionales</taxon>
        <taxon>Vibrionaceae</taxon>
        <taxon>Photobacterium</taxon>
    </lineage>
</organism>